<dbReference type="Proteomes" id="UP001064879">
    <property type="component" value="Chromosome"/>
</dbReference>
<dbReference type="Pfam" id="PF01546">
    <property type="entry name" value="Peptidase_M20"/>
    <property type="match status" value="1"/>
</dbReference>
<evidence type="ECO:0000259" key="1">
    <source>
        <dbReference type="Pfam" id="PF07687"/>
    </source>
</evidence>
<dbReference type="Gene3D" id="3.40.630.10">
    <property type="entry name" value="Zn peptidases"/>
    <property type="match status" value="1"/>
</dbReference>
<dbReference type="EMBL" id="CP093443">
    <property type="protein sequence ID" value="UVI34738.1"/>
    <property type="molecule type" value="Genomic_DNA"/>
</dbReference>
<dbReference type="RefSeq" id="WP_265417419.1">
    <property type="nucleotide sequence ID" value="NZ_CP093443.1"/>
</dbReference>
<dbReference type="PANTHER" id="PTHR11014">
    <property type="entry name" value="PEPTIDASE M20 FAMILY MEMBER"/>
    <property type="match status" value="1"/>
</dbReference>
<dbReference type="InterPro" id="IPR002933">
    <property type="entry name" value="Peptidase_M20"/>
</dbReference>
<dbReference type="Pfam" id="PF07687">
    <property type="entry name" value="M20_dimer"/>
    <property type="match status" value="1"/>
</dbReference>
<name>A0ABY5SJP1_9MICO</name>
<evidence type="ECO:0000313" key="3">
    <source>
        <dbReference type="Proteomes" id="UP001064879"/>
    </source>
</evidence>
<gene>
    <name evidence="2" type="ORF">L1F31_11415</name>
</gene>
<dbReference type="SUPFAM" id="SSF55031">
    <property type="entry name" value="Bacterial exopeptidase dimerisation domain"/>
    <property type="match status" value="1"/>
</dbReference>
<protein>
    <submittedName>
        <fullName evidence="2">M20 family metallopeptidase</fullName>
    </submittedName>
</protein>
<organism evidence="2 3">
    <name type="scientific">Brevibacterium spongiae</name>
    <dbReference type="NCBI Taxonomy" id="2909672"/>
    <lineage>
        <taxon>Bacteria</taxon>
        <taxon>Bacillati</taxon>
        <taxon>Actinomycetota</taxon>
        <taxon>Actinomycetes</taxon>
        <taxon>Micrococcales</taxon>
        <taxon>Brevibacteriaceae</taxon>
        <taxon>Brevibacterium</taxon>
    </lineage>
</organism>
<evidence type="ECO:0000313" key="2">
    <source>
        <dbReference type="EMBL" id="UVI34738.1"/>
    </source>
</evidence>
<proteinExistence type="predicted"/>
<accession>A0ABY5SJP1</accession>
<feature type="domain" description="Peptidase M20 dimerisation" evidence="1">
    <location>
        <begin position="187"/>
        <end position="283"/>
    </location>
</feature>
<dbReference type="InterPro" id="IPR017439">
    <property type="entry name" value="Amidohydrolase"/>
</dbReference>
<dbReference type="PIRSF" id="PIRSF005962">
    <property type="entry name" value="Pept_M20D_amidohydro"/>
    <property type="match status" value="1"/>
</dbReference>
<keyword evidence="3" id="KW-1185">Reference proteome</keyword>
<reference evidence="2" key="1">
    <citation type="submission" date="2022-03" db="EMBL/GenBank/DDBJ databases">
        <title>Brevibacterium spongiae sp. nov., isolated from marine sponge.</title>
        <authorList>
            <person name="Li Z."/>
            <person name="Zhang M."/>
        </authorList>
    </citation>
    <scope>NUCLEOTIDE SEQUENCE</scope>
    <source>
        <strain evidence="2">WHS-Z9</strain>
    </source>
</reference>
<dbReference type="NCBIfam" id="TIGR01891">
    <property type="entry name" value="amidohydrolases"/>
    <property type="match status" value="1"/>
</dbReference>
<sequence>MTQSIDFTAESAALADDLSALRRDLHRNPELGFSLPYTQKRILDALDGLPLDITLGTDLSSVVAVLRGAQPGPTILLRGDMDALPVVESTGLEYASRNGNMHACGHDLHVSGLVGAARLLCAHQEELCGTIAFMFQPGEEGLGGAKIMLDEGMFETIGAKPDAAYAIHVAPGVAGTFVTRPGTVMAGANTLHVTMVGKGGHSSRPQDSVDPVRPVLEFGQALYSMITGSFSVFDPIVAEVTQLSAGEAVNVIPATASIGASVRTLSAESTKRFPELATRLAESVAAAHGCTAEVVWNEQYPVTVNDAAEAQFALDTLTSTFGPVRVVEAPDPVMGSEDFSYVLEQVPGAFVFFFVSPAGTDAETAATNHSAEVLFDDAYLPDQAVALATLAWERLQR</sequence>
<dbReference type="PANTHER" id="PTHR11014:SF63">
    <property type="entry name" value="METALLOPEPTIDASE, PUTATIVE (AFU_ORTHOLOGUE AFUA_6G09600)-RELATED"/>
    <property type="match status" value="1"/>
</dbReference>
<dbReference type="Gene3D" id="3.30.70.360">
    <property type="match status" value="1"/>
</dbReference>
<dbReference type="SUPFAM" id="SSF53187">
    <property type="entry name" value="Zn-dependent exopeptidases"/>
    <property type="match status" value="1"/>
</dbReference>
<dbReference type="InterPro" id="IPR036264">
    <property type="entry name" value="Bact_exopeptidase_dim_dom"/>
</dbReference>
<dbReference type="CDD" id="cd03886">
    <property type="entry name" value="M20_Acy1"/>
    <property type="match status" value="1"/>
</dbReference>
<dbReference type="InterPro" id="IPR011650">
    <property type="entry name" value="Peptidase_M20_dimer"/>
</dbReference>